<feature type="compositionally biased region" description="Acidic residues" evidence="1">
    <location>
        <begin position="144"/>
        <end position="153"/>
    </location>
</feature>
<proteinExistence type="predicted"/>
<protein>
    <recommendedName>
        <fullName evidence="5">Spider venom protein</fullName>
    </recommendedName>
</protein>
<dbReference type="Proteomes" id="UP000887013">
    <property type="component" value="Unassembled WGS sequence"/>
</dbReference>
<evidence type="ECO:0000256" key="2">
    <source>
        <dbReference type="SAM" id="SignalP"/>
    </source>
</evidence>
<dbReference type="OrthoDB" id="6433687at2759"/>
<evidence type="ECO:0000256" key="1">
    <source>
        <dbReference type="SAM" id="MobiDB-lite"/>
    </source>
</evidence>
<organism evidence="3 4">
    <name type="scientific">Nephila pilipes</name>
    <name type="common">Giant wood spider</name>
    <name type="synonym">Nephila maculata</name>
    <dbReference type="NCBI Taxonomy" id="299642"/>
    <lineage>
        <taxon>Eukaryota</taxon>
        <taxon>Metazoa</taxon>
        <taxon>Ecdysozoa</taxon>
        <taxon>Arthropoda</taxon>
        <taxon>Chelicerata</taxon>
        <taxon>Arachnida</taxon>
        <taxon>Araneae</taxon>
        <taxon>Araneomorphae</taxon>
        <taxon>Entelegynae</taxon>
        <taxon>Araneoidea</taxon>
        <taxon>Nephilidae</taxon>
        <taxon>Nephila</taxon>
    </lineage>
</organism>
<evidence type="ECO:0000313" key="3">
    <source>
        <dbReference type="EMBL" id="GFT34404.1"/>
    </source>
</evidence>
<accession>A0A8X6NTR6</accession>
<sequence length="153" mass="18284">MLCVKMLIIFSVLACIVITECRYPYEDSYRAGDIVPFGNDRRHNDRYGGNLGGYKRGDYPIPGRRDDRTYKDRYDRTGPYDGYLPSDTYPMDMNRRRRRNHSQLRPRGLGSNKKYYGSYDYDYNKNRRPYPRKSMPGFYSYDDSNYDDYSDTQ</sequence>
<evidence type="ECO:0008006" key="5">
    <source>
        <dbReference type="Google" id="ProtNLM"/>
    </source>
</evidence>
<feature type="compositionally biased region" description="Basic and acidic residues" evidence="1">
    <location>
        <begin position="55"/>
        <end position="78"/>
    </location>
</feature>
<comment type="caution">
    <text evidence="3">The sequence shown here is derived from an EMBL/GenBank/DDBJ whole genome shotgun (WGS) entry which is preliminary data.</text>
</comment>
<keyword evidence="4" id="KW-1185">Reference proteome</keyword>
<feature type="compositionally biased region" description="Basic residues" evidence="1">
    <location>
        <begin position="95"/>
        <end position="104"/>
    </location>
</feature>
<dbReference type="AlphaFoldDB" id="A0A8X6NTR6"/>
<dbReference type="EMBL" id="BMAW01108513">
    <property type="protein sequence ID" value="GFT34404.1"/>
    <property type="molecule type" value="Genomic_DNA"/>
</dbReference>
<feature type="region of interest" description="Disordered" evidence="1">
    <location>
        <begin position="48"/>
        <end position="153"/>
    </location>
</feature>
<gene>
    <name evidence="3" type="primary">AVEN_210792_1</name>
    <name evidence="3" type="ORF">NPIL_177581</name>
</gene>
<feature type="signal peptide" evidence="2">
    <location>
        <begin position="1"/>
        <end position="21"/>
    </location>
</feature>
<name>A0A8X6NTR6_NEPPI</name>
<keyword evidence="2" id="KW-0732">Signal</keyword>
<reference evidence="3" key="1">
    <citation type="submission" date="2020-08" db="EMBL/GenBank/DDBJ databases">
        <title>Multicomponent nature underlies the extraordinary mechanical properties of spider dragline silk.</title>
        <authorList>
            <person name="Kono N."/>
            <person name="Nakamura H."/>
            <person name="Mori M."/>
            <person name="Yoshida Y."/>
            <person name="Ohtoshi R."/>
            <person name="Malay A.D."/>
            <person name="Moran D.A.P."/>
            <person name="Tomita M."/>
            <person name="Numata K."/>
            <person name="Arakawa K."/>
        </authorList>
    </citation>
    <scope>NUCLEOTIDE SEQUENCE</scope>
</reference>
<evidence type="ECO:0000313" key="4">
    <source>
        <dbReference type="Proteomes" id="UP000887013"/>
    </source>
</evidence>
<feature type="chain" id="PRO_5036500411" description="Spider venom protein" evidence="2">
    <location>
        <begin position="22"/>
        <end position="153"/>
    </location>
</feature>